<gene>
    <name evidence="2" type="ORF">VC83_00695</name>
</gene>
<feature type="compositionally biased region" description="Low complexity" evidence="1">
    <location>
        <begin position="649"/>
        <end position="666"/>
    </location>
</feature>
<feature type="compositionally biased region" description="Polar residues" evidence="1">
    <location>
        <begin position="576"/>
        <end position="585"/>
    </location>
</feature>
<feature type="compositionally biased region" description="Basic residues" evidence="1">
    <location>
        <begin position="367"/>
        <end position="386"/>
    </location>
</feature>
<evidence type="ECO:0000256" key="1">
    <source>
        <dbReference type="SAM" id="MobiDB-lite"/>
    </source>
</evidence>
<dbReference type="RefSeq" id="XP_024327722.1">
    <property type="nucleotide sequence ID" value="XM_024464382.1"/>
</dbReference>
<dbReference type="EMBL" id="KV441387">
    <property type="protein sequence ID" value="OAF62450.2"/>
    <property type="molecule type" value="Genomic_DNA"/>
</dbReference>
<dbReference type="GeneID" id="36283788"/>
<feature type="compositionally biased region" description="Basic residues" evidence="1">
    <location>
        <begin position="331"/>
        <end position="351"/>
    </location>
</feature>
<dbReference type="eggNOG" id="KOG4475">
    <property type="taxonomic scope" value="Eukaryota"/>
</dbReference>
<organism evidence="2">
    <name type="scientific">Pseudogymnoascus destructans</name>
    <dbReference type="NCBI Taxonomy" id="655981"/>
    <lineage>
        <taxon>Eukaryota</taxon>
        <taxon>Fungi</taxon>
        <taxon>Dikarya</taxon>
        <taxon>Ascomycota</taxon>
        <taxon>Pezizomycotina</taxon>
        <taxon>Leotiomycetes</taxon>
        <taxon>Thelebolales</taxon>
        <taxon>Thelebolaceae</taxon>
        <taxon>Pseudogymnoascus</taxon>
    </lineage>
</organism>
<feature type="compositionally biased region" description="Basic and acidic residues" evidence="1">
    <location>
        <begin position="310"/>
        <end position="330"/>
    </location>
</feature>
<evidence type="ECO:0000313" key="2">
    <source>
        <dbReference type="EMBL" id="OAF62450.2"/>
    </source>
</evidence>
<accession>A0A177AKX0</accession>
<feature type="compositionally biased region" description="Pro residues" evidence="1">
    <location>
        <begin position="492"/>
        <end position="501"/>
    </location>
</feature>
<feature type="compositionally biased region" description="Acidic residues" evidence="1">
    <location>
        <begin position="7"/>
        <end position="20"/>
    </location>
</feature>
<feature type="region of interest" description="Disordered" evidence="1">
    <location>
        <begin position="1"/>
        <end position="20"/>
    </location>
</feature>
<protein>
    <submittedName>
        <fullName evidence="2">Uncharacterized protein</fullName>
    </submittedName>
</protein>
<feature type="compositionally biased region" description="Basic and acidic residues" evidence="1">
    <location>
        <begin position="477"/>
        <end position="487"/>
    </location>
</feature>
<dbReference type="VEuPathDB" id="FungiDB:GMDG_06957"/>
<dbReference type="OrthoDB" id="5424692at2759"/>
<feature type="compositionally biased region" description="Low complexity" evidence="1">
    <location>
        <begin position="352"/>
        <end position="366"/>
    </location>
</feature>
<reference evidence="2" key="1">
    <citation type="submission" date="2016-03" db="EMBL/GenBank/DDBJ databases">
        <title>Updated assembly of Pseudogymnoascus destructans, the fungus causing white-nose syndrome of bats.</title>
        <authorList>
            <person name="Palmer J.M."/>
            <person name="Drees K.P."/>
            <person name="Foster J.T."/>
            <person name="Lindner D.L."/>
        </authorList>
    </citation>
    <scope>NUCLEOTIDE SEQUENCE [LARGE SCALE GENOMIC DNA]</scope>
    <source>
        <strain evidence="2">20631-21</strain>
    </source>
</reference>
<dbReference type="AlphaFoldDB" id="A0A177AKX0"/>
<feature type="region of interest" description="Disordered" evidence="1">
    <location>
        <begin position="230"/>
        <end position="701"/>
    </location>
</feature>
<sequence length="800" mass="88203">MDMILNYDDDYDGYDDQEVEGGEDGEVFEVARVQRSVKEFKTRSFSEHIANEMGLKAERGALKRHHGSSATPPSRICIIGKPQLPAISTSGDDTAVDHDKGCGVGERGTTQTSFSQAGTQIPQPGLANQTQPENTTINSVSQLSQTIPETNTVPDKGEMMPCLPAKPSFPNIPAPPTMPNLPSHPAARVGSDLIVILPPRRQQALSRRQALGVPTRVSIDRYRPAQSLTGLRRYAPRGDGEVTKMGAGESYRPSVRPRSPRSNTSRFDRDRDRSPRRERPRSPQASDAYIPGGRDRSPLRRRSRSPGAYRSRDRTPPRDVQNWRDRERARSPQRPRGPVRPRSPQRMRSPVRPRSPLRAMSPARARSPMRPRSPGRPRSPVRRFSPRRGDDRRPRSLPRRSDLDERDIRRRSRSPFDNRGPLRARSPISRRSPPAGPRGGGWRPRSRSPPRRDDRVAVGQMSLTWRRPRSPSPSGDRSSRRNSEHSTRRPSPRPSYRPAPPVDDLQSMRSPFPRDRSPRRDSTRSTPRERSPARAASPMVRSSAVQGRSPVRLAQPFRAPTGPSANRNFSAPIRSPSASGQSTPLSMPAPSRPEGTAAVAPPSGPRNFNPSPARGGFLPRGGRGSFSDRRPEPGWGGVHNNRPPPVQSPTLPATTPSATPAIPTGPRVSSSGSDWKTTAPPSRSSSISSGPFHGHNTKIFTPSLPRVHPAIANLPPIIPGGKIDPTYSPVPKELEARIRKTDEDLERMGEDLNAKEEKLRKGLAQWDRLARESASMGLKAELSERHVRMLAGEGVGGAAF</sequence>
<feature type="compositionally biased region" description="Low complexity" evidence="1">
    <location>
        <begin position="250"/>
        <end position="265"/>
    </location>
</feature>
<dbReference type="Proteomes" id="UP000077154">
    <property type="component" value="Unassembled WGS sequence"/>
</dbReference>
<feature type="compositionally biased region" description="Basic and acidic residues" evidence="1">
    <location>
        <begin position="266"/>
        <end position="281"/>
    </location>
</feature>
<feature type="compositionally biased region" description="Basic and acidic residues" evidence="1">
    <location>
        <begin position="512"/>
        <end position="532"/>
    </location>
</feature>
<proteinExistence type="predicted"/>
<feature type="compositionally biased region" description="Polar residues" evidence="1">
    <location>
        <begin position="667"/>
        <end position="681"/>
    </location>
</feature>
<feature type="region of interest" description="Disordered" evidence="1">
    <location>
        <begin position="56"/>
        <end position="75"/>
    </location>
</feature>
<name>A0A177AKX0_9PEZI</name>
<feature type="compositionally biased region" description="Low complexity" evidence="1">
    <location>
        <begin position="423"/>
        <end position="433"/>
    </location>
</feature>
<feature type="compositionally biased region" description="Basic and acidic residues" evidence="1">
    <location>
        <begin position="387"/>
        <end position="408"/>
    </location>
</feature>